<keyword evidence="1" id="KW-0378">Hydrolase</keyword>
<dbReference type="Proteomes" id="UP001170959">
    <property type="component" value="Unassembled WGS sequence"/>
</dbReference>
<dbReference type="Gene3D" id="3.40.50.1110">
    <property type="entry name" value="SGNH hydrolase"/>
    <property type="match status" value="1"/>
</dbReference>
<evidence type="ECO:0000313" key="2">
    <source>
        <dbReference type="Proteomes" id="UP001170959"/>
    </source>
</evidence>
<proteinExistence type="predicted"/>
<dbReference type="InterPro" id="IPR036514">
    <property type="entry name" value="SGNH_hydro_sf"/>
</dbReference>
<reference evidence="1" key="2">
    <citation type="journal article" date="2022" name="Sci. Total Environ.">
        <title>Prevalence, transmission, and molecular epidemiology of tet(X)-positive bacteria among humans, animals, and environmental niches in China: An epidemiological, and genomic-based study.</title>
        <authorList>
            <person name="Dong N."/>
            <person name="Zeng Y."/>
            <person name="Cai C."/>
            <person name="Sun C."/>
            <person name="Lu J."/>
            <person name="Liu C."/>
            <person name="Zhou H."/>
            <person name="Sun Q."/>
            <person name="Shu L."/>
            <person name="Wang H."/>
            <person name="Wang Y."/>
            <person name="Wang S."/>
            <person name="Wu C."/>
            <person name="Chan E.W."/>
            <person name="Chen G."/>
            <person name="Shen Z."/>
            <person name="Chen S."/>
            <person name="Zhang R."/>
        </authorList>
    </citation>
    <scope>NUCLEOTIDE SEQUENCE</scope>
    <source>
        <strain evidence="1">R655-4</strain>
    </source>
</reference>
<dbReference type="AlphaFoldDB" id="A0AAJ1VBN3"/>
<dbReference type="GO" id="GO:0016788">
    <property type="term" value="F:hydrolase activity, acting on ester bonds"/>
    <property type="evidence" value="ECO:0007669"/>
    <property type="project" value="UniProtKB-ARBA"/>
</dbReference>
<gene>
    <name evidence="1" type="ORF">HX001_17050</name>
</gene>
<organism evidence="1 2">
    <name type="scientific">Empedobacter brevis</name>
    <dbReference type="NCBI Taxonomy" id="247"/>
    <lineage>
        <taxon>Bacteria</taxon>
        <taxon>Pseudomonadati</taxon>
        <taxon>Bacteroidota</taxon>
        <taxon>Flavobacteriia</taxon>
        <taxon>Flavobacteriales</taxon>
        <taxon>Weeksellaceae</taxon>
        <taxon>Empedobacter</taxon>
    </lineage>
</organism>
<dbReference type="RefSeq" id="WP_286494430.1">
    <property type="nucleotide sequence ID" value="NZ_JACAGJ010000012.1"/>
</dbReference>
<sequence length="755" mass="83398">MAIDRNVTININDISPSANTAYVDAGKENKVYNKAQVNELVEDLREGTLGSISPSQTLQQLNALPDGNYYASEAGNYAFGVNVPVGWQYRFNKTSSTWKVLTKVEMPTIEGVDEISPIGEDVPKEKAVANYTISKIDQLKSGIENKDFTITNSYIEKASTVGQTVILKASSNWKLSSFIDILETDIINRKGSAVAESSAAAEVYFFDVNDKYLGCINKNSTSYKILPSERPTGTVKIRTNSATAYSGEFSISIDNKINSEAVKNLEKIQDLNHQVKTIDGFSASLNGYVNSSGQLVNVESSSVWRMTDFTKVITSQKVRLTSITALTGAAYPLFGYDKNFQPILSLLPRGAHSNVEVVVPSGIDYLIACGNNTSPLKLELTSFNQSVINQNEIVLPLINSVFIPSKIYAKSGEPISFNINGVVNKHPNDYSRDVFFNYPNGNEDFLRVTPTADFVVPIRERLLNQNSIVLGNLNVKVKGSVNNPSAPHYFIHFGDSTVRCFQNSNIEGAIVNELSRRLKGDGTSITPDNAPVPLAMSNIHFIGTLGDQAVKHEGRGGWSFNDYLTVQNKSGSANAFWNPNTNAFDLNYYLTQNSFSQISSSGDNLTILSQLGWNDVFTRTLGQIESDVKLFLNTVKTSKSLIKVKLISMQLPPADVYKSYTGTREQSYISTMQKVMSIARLYEKIALDSNYSAWVEHISYMATFFPNGSYPSQDLAFNNRSSATHKVYTDDVHPTAVGYAQMADTLFYNILYNYC</sequence>
<dbReference type="SUPFAM" id="SSF52266">
    <property type="entry name" value="SGNH hydrolase"/>
    <property type="match status" value="1"/>
</dbReference>
<protein>
    <submittedName>
        <fullName evidence="1">SGNH/GDSL hydrolase family protein</fullName>
    </submittedName>
</protein>
<comment type="caution">
    <text evidence="1">The sequence shown here is derived from an EMBL/GenBank/DDBJ whole genome shotgun (WGS) entry which is preliminary data.</text>
</comment>
<dbReference type="EMBL" id="JACAGJ010000012">
    <property type="protein sequence ID" value="MDM1074195.1"/>
    <property type="molecule type" value="Genomic_DNA"/>
</dbReference>
<accession>A0AAJ1VBN3</accession>
<evidence type="ECO:0000313" key="1">
    <source>
        <dbReference type="EMBL" id="MDM1074195.1"/>
    </source>
</evidence>
<reference evidence="1" key="1">
    <citation type="submission" date="2020-06" db="EMBL/GenBank/DDBJ databases">
        <authorList>
            <person name="Dong N."/>
        </authorList>
    </citation>
    <scope>NUCLEOTIDE SEQUENCE</scope>
    <source>
        <strain evidence="1">R655-4</strain>
    </source>
</reference>
<name>A0AAJ1VBN3_9FLAO</name>